<protein>
    <submittedName>
        <fullName evidence="2">Uncharacterized protein</fullName>
    </submittedName>
</protein>
<evidence type="ECO:0000256" key="1">
    <source>
        <dbReference type="SAM" id="MobiDB-lite"/>
    </source>
</evidence>
<evidence type="ECO:0000313" key="3">
    <source>
        <dbReference type="Proteomes" id="UP000274922"/>
    </source>
</evidence>
<proteinExistence type="predicted"/>
<dbReference type="EMBL" id="ML014456">
    <property type="protein sequence ID" value="RKO98391.1"/>
    <property type="molecule type" value="Genomic_DNA"/>
</dbReference>
<feature type="compositionally biased region" description="Acidic residues" evidence="1">
    <location>
        <begin position="63"/>
        <end position="81"/>
    </location>
</feature>
<evidence type="ECO:0000313" key="2">
    <source>
        <dbReference type="EMBL" id="RKO98391.1"/>
    </source>
</evidence>
<dbReference type="AlphaFoldDB" id="A0A4P9WY33"/>
<dbReference type="Proteomes" id="UP000274922">
    <property type="component" value="Unassembled WGS sequence"/>
</dbReference>
<keyword evidence="3" id="KW-1185">Reference proteome</keyword>
<reference evidence="3" key="1">
    <citation type="journal article" date="2018" name="Nat. Microbiol.">
        <title>Leveraging single-cell genomics to expand the fungal tree of life.</title>
        <authorList>
            <person name="Ahrendt S.R."/>
            <person name="Quandt C.A."/>
            <person name="Ciobanu D."/>
            <person name="Clum A."/>
            <person name="Salamov A."/>
            <person name="Andreopoulos B."/>
            <person name="Cheng J.F."/>
            <person name="Woyke T."/>
            <person name="Pelin A."/>
            <person name="Henrissat B."/>
            <person name="Reynolds N.K."/>
            <person name="Benny G.L."/>
            <person name="Smith M.E."/>
            <person name="James T.Y."/>
            <person name="Grigoriev I.V."/>
        </authorList>
    </citation>
    <scope>NUCLEOTIDE SEQUENCE [LARGE SCALE GENOMIC DNA]</scope>
    <source>
        <strain evidence="3">ATCC 52028</strain>
    </source>
</reference>
<name>A0A4P9WY33_9FUNG</name>
<accession>A0A4P9WY33</accession>
<organism evidence="2 3">
    <name type="scientific">Caulochytrium protostelioides</name>
    <dbReference type="NCBI Taxonomy" id="1555241"/>
    <lineage>
        <taxon>Eukaryota</taxon>
        <taxon>Fungi</taxon>
        <taxon>Fungi incertae sedis</taxon>
        <taxon>Chytridiomycota</taxon>
        <taxon>Chytridiomycota incertae sedis</taxon>
        <taxon>Chytridiomycetes</taxon>
        <taxon>Caulochytriales</taxon>
        <taxon>Caulochytriaceae</taxon>
        <taxon>Caulochytrium</taxon>
    </lineage>
</organism>
<sequence length="273" mass="30522">MAAIWIFVNYLARKGKNYLPRRTTDRKAFEEDLHKDLIEALRKFGVSVLETSNPQRSLGVEGVAEDADAQEDAADTDADADADAATAAVPADLDNDRVNIHLAALDRDLYVMLVSYVKKRGLTPNGNFVANGLFDIVSMFDKAQRDHTRNPLSPDDVSFETEEKILELAIYCWQRRSRYAGIDFKQVRINFSFHWYGYPTTSLKSLSLTEALESARQEQASAFDSFKKAVDKYHSFLEGSELKASIHKLPIGYISDPAATAAQGLGHYTDMSI</sequence>
<gene>
    <name evidence="2" type="ORF">CXG81DRAFT_21369</name>
</gene>
<feature type="region of interest" description="Disordered" evidence="1">
    <location>
        <begin position="57"/>
        <end position="81"/>
    </location>
</feature>